<dbReference type="GO" id="GO:0022857">
    <property type="term" value="F:transmembrane transporter activity"/>
    <property type="evidence" value="ECO:0007669"/>
    <property type="project" value="InterPro"/>
</dbReference>
<feature type="compositionally biased region" description="Basic and acidic residues" evidence="3">
    <location>
        <begin position="166"/>
        <end position="189"/>
    </location>
</feature>
<name>L0DQM9_SINAD</name>
<dbReference type="InterPro" id="IPR058625">
    <property type="entry name" value="MdtA-like_BSH"/>
</dbReference>
<dbReference type="GO" id="GO:0005886">
    <property type="term" value="C:plasma membrane"/>
    <property type="evidence" value="ECO:0007669"/>
    <property type="project" value="TreeGrafter"/>
</dbReference>
<dbReference type="KEGG" id="saci:Sinac_7197"/>
<evidence type="ECO:0000259" key="6">
    <source>
        <dbReference type="Pfam" id="PF25944"/>
    </source>
</evidence>
<evidence type="ECO:0000256" key="3">
    <source>
        <dbReference type="SAM" id="MobiDB-lite"/>
    </source>
</evidence>
<dbReference type="Pfam" id="PF25876">
    <property type="entry name" value="HH_MFP_RND"/>
    <property type="match status" value="1"/>
</dbReference>
<dbReference type="Gene3D" id="2.40.420.20">
    <property type="match status" value="1"/>
</dbReference>
<dbReference type="GO" id="GO:0030313">
    <property type="term" value="C:cell envelope"/>
    <property type="evidence" value="ECO:0007669"/>
    <property type="project" value="UniProtKB-SubCell"/>
</dbReference>
<dbReference type="eggNOG" id="COG0845">
    <property type="taxonomic scope" value="Bacteria"/>
</dbReference>
<feature type="domain" description="Multidrug resistance protein MdtA-like C-terminal permuted SH3" evidence="7">
    <location>
        <begin position="357"/>
        <end position="415"/>
    </location>
</feature>
<proteinExistence type="inferred from homology"/>
<evidence type="ECO:0000313" key="9">
    <source>
        <dbReference type="Proteomes" id="UP000010798"/>
    </source>
</evidence>
<evidence type="ECO:0000313" key="8">
    <source>
        <dbReference type="EMBL" id="AGA31245.1"/>
    </source>
</evidence>
<feature type="domain" description="Multidrug resistance protein MdtA-like barrel-sandwich hybrid" evidence="5">
    <location>
        <begin position="71"/>
        <end position="259"/>
    </location>
</feature>
<dbReference type="PANTHER" id="PTHR30158">
    <property type="entry name" value="ACRA/E-RELATED COMPONENT OF DRUG EFFLUX TRANSPORTER"/>
    <property type="match status" value="1"/>
</dbReference>
<dbReference type="Gene3D" id="2.40.30.170">
    <property type="match status" value="1"/>
</dbReference>
<feature type="domain" description="Multidrug resistance protein MdtA-like beta-barrel" evidence="6">
    <location>
        <begin position="264"/>
        <end position="352"/>
    </location>
</feature>
<dbReference type="NCBIfam" id="TIGR01730">
    <property type="entry name" value="RND_mfp"/>
    <property type="match status" value="1"/>
</dbReference>
<dbReference type="GO" id="GO:0046677">
    <property type="term" value="P:response to antibiotic"/>
    <property type="evidence" value="ECO:0007669"/>
    <property type="project" value="TreeGrafter"/>
</dbReference>
<dbReference type="PANTHER" id="PTHR30158:SF10">
    <property type="entry name" value="CATION EFFLUX PUMP"/>
    <property type="match status" value="1"/>
</dbReference>
<dbReference type="InterPro" id="IPR058627">
    <property type="entry name" value="MdtA-like_C"/>
</dbReference>
<evidence type="ECO:0000259" key="5">
    <source>
        <dbReference type="Pfam" id="PF25917"/>
    </source>
</evidence>
<dbReference type="STRING" id="886293.Sinac_7197"/>
<organism evidence="8 9">
    <name type="scientific">Singulisphaera acidiphila (strain ATCC BAA-1392 / DSM 18658 / VKM B-2454 / MOB10)</name>
    <dbReference type="NCBI Taxonomy" id="886293"/>
    <lineage>
        <taxon>Bacteria</taxon>
        <taxon>Pseudomonadati</taxon>
        <taxon>Planctomycetota</taxon>
        <taxon>Planctomycetia</taxon>
        <taxon>Isosphaerales</taxon>
        <taxon>Isosphaeraceae</taxon>
        <taxon>Singulisphaera</taxon>
    </lineage>
</organism>
<dbReference type="EMBL" id="CP003364">
    <property type="protein sequence ID" value="AGA31245.1"/>
    <property type="molecule type" value="Genomic_DNA"/>
</dbReference>
<evidence type="ECO:0000259" key="7">
    <source>
        <dbReference type="Pfam" id="PF25967"/>
    </source>
</evidence>
<dbReference type="Proteomes" id="UP000010798">
    <property type="component" value="Chromosome"/>
</dbReference>
<dbReference type="SUPFAM" id="SSF111369">
    <property type="entry name" value="HlyD-like secretion proteins"/>
    <property type="match status" value="3"/>
</dbReference>
<dbReference type="Gene3D" id="2.40.50.100">
    <property type="match status" value="2"/>
</dbReference>
<feature type="domain" description="Multidrug resistance protein MdtA-like alpha-helical hairpin" evidence="4">
    <location>
        <begin position="134"/>
        <end position="197"/>
    </location>
</feature>
<keyword evidence="9" id="KW-1185">Reference proteome</keyword>
<dbReference type="Pfam" id="PF25944">
    <property type="entry name" value="Beta-barrel_RND"/>
    <property type="match status" value="1"/>
</dbReference>
<dbReference type="AlphaFoldDB" id="L0DQM9"/>
<reference evidence="8 9" key="1">
    <citation type="submission" date="2012-02" db="EMBL/GenBank/DDBJ databases">
        <title>Complete sequence of chromosome of Singulisphaera acidiphila DSM 18658.</title>
        <authorList>
            <consortium name="US DOE Joint Genome Institute (JGI-PGF)"/>
            <person name="Lucas S."/>
            <person name="Copeland A."/>
            <person name="Lapidus A."/>
            <person name="Glavina del Rio T."/>
            <person name="Dalin E."/>
            <person name="Tice H."/>
            <person name="Bruce D."/>
            <person name="Goodwin L."/>
            <person name="Pitluck S."/>
            <person name="Peters L."/>
            <person name="Ovchinnikova G."/>
            <person name="Chertkov O."/>
            <person name="Kyrpides N."/>
            <person name="Mavromatis K."/>
            <person name="Ivanova N."/>
            <person name="Brettin T."/>
            <person name="Detter J.C."/>
            <person name="Han C."/>
            <person name="Larimer F."/>
            <person name="Land M."/>
            <person name="Hauser L."/>
            <person name="Markowitz V."/>
            <person name="Cheng J.-F."/>
            <person name="Hugenholtz P."/>
            <person name="Woyke T."/>
            <person name="Wu D."/>
            <person name="Tindall B."/>
            <person name="Pomrenke H."/>
            <person name="Brambilla E."/>
            <person name="Klenk H.-P."/>
            <person name="Eisen J.A."/>
        </authorList>
    </citation>
    <scope>NUCLEOTIDE SEQUENCE [LARGE SCALE GENOMIC DNA]</scope>
    <source>
        <strain evidence="9">ATCC BAA-1392 / DSM 18658 / VKM B-2454 / MOB10</strain>
    </source>
</reference>
<feature type="region of interest" description="Disordered" evidence="3">
    <location>
        <begin position="156"/>
        <end position="189"/>
    </location>
</feature>
<evidence type="ECO:0000256" key="1">
    <source>
        <dbReference type="ARBA" id="ARBA00004196"/>
    </source>
</evidence>
<comment type="similarity">
    <text evidence="2">Belongs to the membrane fusion protein (MFP) (TC 8.A.1) family.</text>
</comment>
<comment type="subcellular location">
    <subcellularLocation>
        <location evidence="1">Cell envelope</location>
    </subcellularLocation>
</comment>
<dbReference type="PROSITE" id="PS51257">
    <property type="entry name" value="PROKAR_LIPOPROTEIN"/>
    <property type="match status" value="1"/>
</dbReference>
<evidence type="ECO:0000259" key="4">
    <source>
        <dbReference type="Pfam" id="PF25876"/>
    </source>
</evidence>
<sequence>MASRSESASGTTPATRPWWAVGMLIGLVAGCEQKNSYVEPPPPEVTVATPVTQDVMNYFEATGTAQPVMSVDIRARVKGFLKERLFKEGAIVKVGELLMVIDEEPFRLALDQAKTRLAEAEANFTKAKQSRAREVAKAQLALDESQLQLARVAETRQRNLSGRGAGSREEMDQAEANRKKNEAQVESDRASFDQAEADYETNILVSEANVGAAKSAVRTAEIELSYCRMTAPIDGRISRVNYQVGNLVGDGQASLLATIVKIDPIYAYVNVNELDLLRSKNRMGAQADGTESQEPIELGLANEKGYPHRGLIDYQDPGVDPGTGTIRVRGVFANPDGMILPGLFVRVRVPTDQQKEALLVPERALGTDQSGQYLLVVGADDVVEYRAVKAGAQVDDLRVVEGKIKPNDRVIVDGLLRARPKAKVKPMFAPETGKSIAVAEDAPRS</sequence>
<dbReference type="Pfam" id="PF25967">
    <property type="entry name" value="RND-MFP_C"/>
    <property type="match status" value="1"/>
</dbReference>
<dbReference type="Pfam" id="PF25917">
    <property type="entry name" value="BSH_RND"/>
    <property type="match status" value="1"/>
</dbReference>
<evidence type="ECO:0000256" key="2">
    <source>
        <dbReference type="ARBA" id="ARBA00009477"/>
    </source>
</evidence>
<dbReference type="Gene3D" id="1.10.287.470">
    <property type="entry name" value="Helix hairpin bin"/>
    <property type="match status" value="2"/>
</dbReference>
<accession>L0DQM9</accession>
<dbReference type="HOGENOM" id="CLU_018816_2_1_0"/>
<gene>
    <name evidence="8" type="ordered locus">Sinac_7197</name>
</gene>
<protein>
    <submittedName>
        <fullName evidence="8">RND family efflux transporter, MFP subunit</fullName>
    </submittedName>
</protein>
<dbReference type="InterPro" id="IPR058624">
    <property type="entry name" value="MdtA-like_HH"/>
</dbReference>
<dbReference type="InterPro" id="IPR006143">
    <property type="entry name" value="RND_pump_MFP"/>
</dbReference>
<dbReference type="FunFam" id="2.40.420.20:FF:000001">
    <property type="entry name" value="Efflux RND transporter periplasmic adaptor subunit"/>
    <property type="match status" value="1"/>
</dbReference>
<dbReference type="InterPro" id="IPR058626">
    <property type="entry name" value="MdtA-like_b-barrel"/>
</dbReference>